<gene>
    <name evidence="4" type="primary">LOC100209070</name>
</gene>
<sequence length="2233" mass="253862">MATAWGNDDLVSFYTTKHSWRGKYKRVFSIGTKAITTYNPATLEVTNQWNYTDFFGINPSLKTANEFMIVVRKAKEGKKTVSMTFSSDHRSDVLTYALSMRAQFYESKVKSEPRFNAYKHHWSENRIPVILHVSPCSLDLIDYQTKKILCSYNYKDMEGVAEVSDYQAGFVIIYGGFSRLHLFSCDQRDELIKKIIDSAYNCIGVSLKNSKEPITFEYFQTNRLGKFCDDESITPLTEFKVLKISPRNIEPVSRIFSLSENCIVERDPATYHICSIQPLSNIFALVRYPDNPQLFDIEYVSGFSRKYLCTERDALLASLVDGVRASGNQEVHVQMTPTKRGYRQSPYYQPVDEEVEAHHLKFLSQPPAKFFEAVARFNANISYSGLLHAVTQDTLFAENKEKLIVQGLTSLLANDYDVLTIPTEDLESFFHALRRLVASKAGFEAFTTLPKFRERIGVKVVKALKRNNDGVTHAAIDMLSALMQPMHENYNLRQEQLNKSSLLYSKAFLEDLLDLFNTHVLHDSGALVIAALLDFLTFALCPPYSETTDGQQFDILLEMVSGLGRCLFRLFQHPSIAIVKGAGMVMKAVIEEGSDEIATRMQDLALAEGALPRHLHTAMFTTSTLDNRLLTNRQLSRHLVGLWVTGHPTTMALLKRCLPVGLLNFLESKEEVPEVDIDRLHVRDNLKLAEEAGVNKLRRNQQIKQLEKFLTHWKSKVEDKVGVKKEQKIENKPVVLRKRRQRIRSEANWDLFYYKFNIDHCTPLLIWNSKTRDELRDTLEAEMRIFSMDKDLINQRLISWNHSEFEVQYTCLSEEIKIGDYYLRVLLEEDESKETSPILEPLEFFNDLYHRFLITTKLDMKAMCIQAMAKVYGKCFEDIGSFHDTVYIVGMLERSTDKLERDRLLLFIKELLKNKSNVKQFLDAGGIRILVELVVLAHLHVSRATVPLQTTMIEASVDMLKSYAEKEWYFGNTEKERRGPFSFPEMKDLWAEGVLKPTTRCWAQGMDGWRPLNFIPQLKWCISATGTAIMNESDLAINCLNMLITICKLFPNKDVDGAIVRPLPRAKRMLSEASCLPHIVQLLLTFDPVIVEKVAVLITDIMVDNPVMPRLYLTGIFFFIMMYTGSNVIPIGKFLAEAHLKQAFKSEENLPKEMLQRSILGPILPEAMIWFLENYGAEKFAETFLGEFETPEAIWNSEMRRMAIEKIASHIADFSPRLQSNVRALYQYCPIPTIQYPQLENELFCNIYYLRHLCDTVKYPDWPIQEPVKLLKDILDAWKTEVEKKPSTYSSAQAYEILGLSSDKQHDDSAIRKAYFKMAQKYHPDKNPEGRDIFEEVAKAYEYLCSKAAKKNTSGPDPLNITLILQSQSILFKRYKDVLQPYKYAGYPMLIKTIQMETVDSQLFAKDTAVLPAACELAYHTVNCSALNAEELRREDGIEVLQETYSRCVGILSQSSTPNDLPVQICSHVTRCYTVAAQFEGCQEKITELPSIVKDMCKILFFKKLTNLSCIVSECISSFSIDFWLQTHLLQSGALWHLLQFLFKYDYTLAESGVDACSDSNQQEVCNNLARLSIKALARMAGYFEGELATPENPAVQKALCAMLTPFIARKLGKEEPHEVLKLLNSNTENPYLIWDNGTRAELIEYLEANQKEKSDAKDQTFGAEFVFTIHSKELIVGEIFVRIYNEQPTFPILDPYSFGSALLDYLGSQAQYLHSLMAMSAASDNDTSKSSAHMSRLEKIGMALEALRNVIKGNSGVEVRCIGHFKLLFSLFCLNDAEKLQKLALEVISSVTGNGKCVVNIADADVLAYLLLTLDKLPSSCILVLDTLYALMSNTKIVKEAMSKGALIYLLDLFCNSTNATVRTRTSELFSKMMADKLIGPRVKIVLSKFLPSIFMDAMRDSPDASVHMFEANHENPELIWNDSARDKVSATAKDMKDKHFSVQKDDPYATWKLPDNFYITLDDVLEEFVVGGVFLRLFVAQPNWVLRKPKEFMVSLMDKFISLSTKPLNTNDHIEIVTQAIVSLFSAQPPLADQVPALGHLPQIFQVMGSTNNSIPKYALQVVHVLSNNELCVRTMSQTDSIRLMIVAMRSRQDIMSLAAETLSRMYEKSNTELVAQAVRSDLIKFLLNILDSPLTGIKNSSGTKAQIVKALKAMIRDTNYGEQVNQILEASTIWPTFRDQMHDLFLNDRQHAGYLTGPVATAGYLTQGPTSLPASMNRPPPIEKNEDFFS</sequence>
<feature type="region of interest" description="Disordered" evidence="1">
    <location>
        <begin position="2213"/>
        <end position="2233"/>
    </location>
</feature>
<name>A0ABM4C308_HYDVU</name>
<organism evidence="3 4">
    <name type="scientific">Hydra vulgaris</name>
    <name type="common">Hydra</name>
    <name type="synonym">Hydra attenuata</name>
    <dbReference type="NCBI Taxonomy" id="6087"/>
    <lineage>
        <taxon>Eukaryota</taxon>
        <taxon>Metazoa</taxon>
        <taxon>Cnidaria</taxon>
        <taxon>Hydrozoa</taxon>
        <taxon>Hydroidolina</taxon>
        <taxon>Anthoathecata</taxon>
        <taxon>Aplanulata</taxon>
        <taxon>Hydridae</taxon>
        <taxon>Hydra</taxon>
    </lineage>
</organism>
<dbReference type="SUPFAM" id="SSF55277">
    <property type="entry name" value="GYF domain"/>
    <property type="match status" value="1"/>
</dbReference>
<dbReference type="RefSeq" id="XP_065655927.1">
    <property type="nucleotide sequence ID" value="XM_065799855.1"/>
</dbReference>
<keyword evidence="3" id="KW-1185">Reference proteome</keyword>
<dbReference type="Gene3D" id="1.10.287.110">
    <property type="entry name" value="DnaJ domain"/>
    <property type="match status" value="1"/>
</dbReference>
<accession>A0ABM4C308</accession>
<dbReference type="PROSITE" id="PS50076">
    <property type="entry name" value="DNAJ_2"/>
    <property type="match status" value="1"/>
</dbReference>
<dbReference type="InterPro" id="IPR025640">
    <property type="entry name" value="GYF_2"/>
</dbReference>
<dbReference type="SMART" id="SM00271">
    <property type="entry name" value="DnaJ"/>
    <property type="match status" value="1"/>
</dbReference>
<proteinExistence type="predicted"/>
<dbReference type="Pfam" id="PF00226">
    <property type="entry name" value="DnaJ"/>
    <property type="match status" value="1"/>
</dbReference>
<dbReference type="PANTHER" id="PTHR36983:SF2">
    <property type="entry name" value="DNAJ HOMOLOG SUBFAMILY C MEMBER 13"/>
    <property type="match status" value="1"/>
</dbReference>
<dbReference type="InterPro" id="IPR001623">
    <property type="entry name" value="DnaJ_domain"/>
</dbReference>
<dbReference type="CDD" id="cd06257">
    <property type="entry name" value="DnaJ"/>
    <property type="match status" value="1"/>
</dbReference>
<dbReference type="GeneID" id="100209070"/>
<dbReference type="InterPro" id="IPR036869">
    <property type="entry name" value="J_dom_sf"/>
</dbReference>
<dbReference type="Proteomes" id="UP001652625">
    <property type="component" value="Chromosome 06"/>
</dbReference>
<dbReference type="SUPFAM" id="SSF48371">
    <property type="entry name" value="ARM repeat"/>
    <property type="match status" value="2"/>
</dbReference>
<evidence type="ECO:0000313" key="4">
    <source>
        <dbReference type="RefSeq" id="XP_065655927.1"/>
    </source>
</evidence>
<dbReference type="SUPFAM" id="SSF46565">
    <property type="entry name" value="Chaperone J-domain"/>
    <property type="match status" value="1"/>
</dbReference>
<dbReference type="Gene3D" id="1.25.10.10">
    <property type="entry name" value="Leucine-rich Repeat Variant"/>
    <property type="match status" value="1"/>
</dbReference>
<evidence type="ECO:0000259" key="2">
    <source>
        <dbReference type="PROSITE" id="PS50076"/>
    </source>
</evidence>
<dbReference type="InterPro" id="IPR016024">
    <property type="entry name" value="ARM-type_fold"/>
</dbReference>
<evidence type="ECO:0000256" key="1">
    <source>
        <dbReference type="SAM" id="MobiDB-lite"/>
    </source>
</evidence>
<dbReference type="InterPro" id="IPR035445">
    <property type="entry name" value="GYF-like_dom_sf"/>
</dbReference>
<dbReference type="Pfam" id="PF19432">
    <property type="entry name" value="RME-8_N"/>
    <property type="match status" value="1"/>
</dbReference>
<dbReference type="InterPro" id="IPR045802">
    <property type="entry name" value="GRV2/DNAJC13_N"/>
</dbReference>
<feature type="domain" description="J" evidence="2">
    <location>
        <begin position="1293"/>
        <end position="1349"/>
    </location>
</feature>
<dbReference type="PANTHER" id="PTHR36983">
    <property type="entry name" value="DNAJ HOMOLOG SUBFAMILY C MEMBER 13"/>
    <property type="match status" value="1"/>
</dbReference>
<feature type="compositionally biased region" description="Basic and acidic residues" evidence="1">
    <location>
        <begin position="2224"/>
        <end position="2233"/>
    </location>
</feature>
<reference evidence="4" key="1">
    <citation type="submission" date="2025-08" db="UniProtKB">
        <authorList>
            <consortium name="RefSeq"/>
        </authorList>
    </citation>
    <scope>IDENTIFICATION</scope>
</reference>
<dbReference type="Pfam" id="PF14237">
    <property type="entry name" value="GYF_2"/>
    <property type="match status" value="1"/>
</dbReference>
<dbReference type="InterPro" id="IPR011989">
    <property type="entry name" value="ARM-like"/>
</dbReference>
<dbReference type="InterPro" id="IPR044978">
    <property type="entry name" value="GRV2/DNAJC13"/>
</dbReference>
<protein>
    <submittedName>
        <fullName evidence="4">DnaJ homolog subfamily C member 13 isoform X2</fullName>
    </submittedName>
</protein>
<evidence type="ECO:0000313" key="3">
    <source>
        <dbReference type="Proteomes" id="UP001652625"/>
    </source>
</evidence>